<dbReference type="Proteomes" id="UP000828390">
    <property type="component" value="Unassembled WGS sequence"/>
</dbReference>
<dbReference type="EMBL" id="JAIWYP010000010">
    <property type="protein sequence ID" value="KAH3746850.1"/>
    <property type="molecule type" value="Genomic_DNA"/>
</dbReference>
<reference evidence="2" key="2">
    <citation type="submission" date="2020-11" db="EMBL/GenBank/DDBJ databases">
        <authorList>
            <person name="McCartney M.A."/>
            <person name="Auch B."/>
            <person name="Kono T."/>
            <person name="Mallez S."/>
            <person name="Becker A."/>
            <person name="Gohl D.M."/>
            <person name="Silverstein K.A.T."/>
            <person name="Koren S."/>
            <person name="Bechman K.B."/>
            <person name="Herman A."/>
            <person name="Abrahante J.E."/>
            <person name="Garbe J."/>
        </authorList>
    </citation>
    <scope>NUCLEOTIDE SEQUENCE</scope>
    <source>
        <strain evidence="2">Duluth1</strain>
        <tissue evidence="2">Whole animal</tissue>
    </source>
</reference>
<keyword evidence="3" id="KW-1185">Reference proteome</keyword>
<evidence type="ECO:0000313" key="3">
    <source>
        <dbReference type="Proteomes" id="UP000828390"/>
    </source>
</evidence>
<sequence length="70" mass="8022">MSGKNDKQAKSRCPCCSQGNGARYRPPVPKRVSTTRYRQYVPGQRTTHHKSEFISAHEAGLTCRRRNWTS</sequence>
<comment type="caution">
    <text evidence="2">The sequence shown here is derived from an EMBL/GenBank/DDBJ whole genome shotgun (WGS) entry which is preliminary data.</text>
</comment>
<evidence type="ECO:0000256" key="1">
    <source>
        <dbReference type="SAM" id="MobiDB-lite"/>
    </source>
</evidence>
<protein>
    <submittedName>
        <fullName evidence="2">Uncharacterized protein</fullName>
    </submittedName>
</protein>
<name>A0A9D4DE46_DREPO</name>
<evidence type="ECO:0000313" key="2">
    <source>
        <dbReference type="EMBL" id="KAH3746850.1"/>
    </source>
</evidence>
<proteinExistence type="predicted"/>
<dbReference type="AlphaFoldDB" id="A0A9D4DE46"/>
<organism evidence="2 3">
    <name type="scientific">Dreissena polymorpha</name>
    <name type="common">Zebra mussel</name>
    <name type="synonym">Mytilus polymorpha</name>
    <dbReference type="NCBI Taxonomy" id="45954"/>
    <lineage>
        <taxon>Eukaryota</taxon>
        <taxon>Metazoa</taxon>
        <taxon>Spiralia</taxon>
        <taxon>Lophotrochozoa</taxon>
        <taxon>Mollusca</taxon>
        <taxon>Bivalvia</taxon>
        <taxon>Autobranchia</taxon>
        <taxon>Heteroconchia</taxon>
        <taxon>Euheterodonta</taxon>
        <taxon>Imparidentia</taxon>
        <taxon>Neoheterodontei</taxon>
        <taxon>Myida</taxon>
        <taxon>Dreissenoidea</taxon>
        <taxon>Dreissenidae</taxon>
        <taxon>Dreissena</taxon>
    </lineage>
</organism>
<feature type="region of interest" description="Disordered" evidence="1">
    <location>
        <begin position="1"/>
        <end position="32"/>
    </location>
</feature>
<reference evidence="2" key="1">
    <citation type="journal article" date="2019" name="bioRxiv">
        <title>The Genome of the Zebra Mussel, Dreissena polymorpha: A Resource for Invasive Species Research.</title>
        <authorList>
            <person name="McCartney M.A."/>
            <person name="Auch B."/>
            <person name="Kono T."/>
            <person name="Mallez S."/>
            <person name="Zhang Y."/>
            <person name="Obille A."/>
            <person name="Becker A."/>
            <person name="Abrahante J.E."/>
            <person name="Garbe J."/>
            <person name="Badalamenti J.P."/>
            <person name="Herman A."/>
            <person name="Mangelson H."/>
            <person name="Liachko I."/>
            <person name="Sullivan S."/>
            <person name="Sone E.D."/>
            <person name="Koren S."/>
            <person name="Silverstein K.A.T."/>
            <person name="Beckman K.B."/>
            <person name="Gohl D.M."/>
        </authorList>
    </citation>
    <scope>NUCLEOTIDE SEQUENCE</scope>
    <source>
        <strain evidence="2">Duluth1</strain>
        <tissue evidence="2">Whole animal</tissue>
    </source>
</reference>
<accession>A0A9D4DE46</accession>
<gene>
    <name evidence="2" type="ORF">DPMN_181267</name>
</gene>